<dbReference type="GO" id="GO:0005737">
    <property type="term" value="C:cytoplasm"/>
    <property type="evidence" value="ECO:0007669"/>
    <property type="project" value="TreeGrafter"/>
</dbReference>
<name>A0A284RGW5_ARMOS</name>
<feature type="signal peptide" evidence="3">
    <location>
        <begin position="1"/>
        <end position="20"/>
    </location>
</feature>
<evidence type="ECO:0000259" key="4">
    <source>
        <dbReference type="Pfam" id="PF00656"/>
    </source>
</evidence>
<dbReference type="Gene3D" id="3.40.50.720">
    <property type="entry name" value="NAD(P)-binding Rossmann-like Domain"/>
    <property type="match status" value="1"/>
</dbReference>
<sequence>MGQVLSAVLWFLGIIDRNHSSTEKGQTTGDAPVLRQTPEPVRSNITEKDVTPSEQPPNLPAIQAAVIRPLVSSFHHHTHVFATDLTGELGASQAGKAPVGGSDTGKRQTFALVIGINEYKFIEPRQDLQGAVEDANAFENYLVKDLLVPVTNIISLRNEQAIRSAIIKGFRQLQDNPKIIPGEVAIIIYFAGHGAVARKPDAWTNWETPEDKVEMLCPADINHVLNGNDKVEGIPDRTLSRLLLDLSKAKGSNITLILDCCHAAGMNRDSRLRARNLKDVQDLSPTCDQHIYPHESLTRSVQEGVSYFGSHVLLAACRRTEFAWEDGNNGLFTTALLSSLRKVASSDLPPTYDSLMKRLPKLESQTPHWDGKHVHRFIFDSWRVPSGRSTILCYQGNAESSWPSDLVLHAGSLHGVTVGSTFEIFRLASPHPNVEDLLTTLTVTEVKQSISRLQLTSSDSTVFTLGGGPFWYARLRKAFDSSPLHIYCDDQGTLDLILADTPESWLTAHVIPVNNPDDADICLTVKANFVHFSQGKRAGTRIEFSSYFPHYSPCPVHAMPDIRDLINRYAHFTSRLMIKSLPSTTDFVTIAMNKLRSDEGGVKVDSEVTLTTVKDGGLFEIVVDTAQYRDPYGFTIRHNGGVDLYAYLLYFDASKLTIDTWYHPQKGQMNREGSVDPCLMNKSTLTLGYGRAGMNPISFDVPHGQNVDVCFVKIIVATKAVEIGPIEQFESSPLDIKSRNALSWTPPPSDLEWASKTITIVSKRSQSVVSLAKDPEAKRVVYINRRGGRERQEAEMKRRGAGTIDWYKIHIVEIPDLGDVDNQLDGAEDVTHIIHNAWPVNFSRRLDSFEGHVQGLVNLVKIARRSSAKDVRVLFASSIAVVGQYPSQPVPEQPVPPESTAEFGYPEAKWECEDLLLSLEGRELIVVVASKAVGALPRLEGMLSWLPVNHAGQIVVELSCSERFKPIYHMENPARQEWTAVIDNLADILEIPVLDYAEWLERVRGNEEVNKLIGFLERDFERMASGGVVLGTEEAKKDSRGMRESGIVGRKEVEEYVNCWRDVGLL</sequence>
<dbReference type="GO" id="GO:0004197">
    <property type="term" value="F:cysteine-type endopeptidase activity"/>
    <property type="evidence" value="ECO:0007669"/>
    <property type="project" value="InterPro"/>
</dbReference>
<dbReference type="InterPro" id="IPR050452">
    <property type="entry name" value="Metacaspase"/>
</dbReference>
<dbReference type="AlphaFoldDB" id="A0A284RGW5"/>
<dbReference type="InterPro" id="IPR011600">
    <property type="entry name" value="Pept_C14_caspase"/>
</dbReference>
<proteinExistence type="inferred from homology"/>
<evidence type="ECO:0000259" key="5">
    <source>
        <dbReference type="Pfam" id="PF01370"/>
    </source>
</evidence>
<dbReference type="EMBL" id="FUEG01000008">
    <property type="protein sequence ID" value="SJL08003.1"/>
    <property type="molecule type" value="Genomic_DNA"/>
</dbReference>
<keyword evidence="3" id="KW-0732">Signal</keyword>
<gene>
    <name evidence="6" type="ORF">ARMOST_11362</name>
</gene>
<dbReference type="SUPFAM" id="SSF51735">
    <property type="entry name" value="NAD(P)-binding Rossmann-fold domains"/>
    <property type="match status" value="1"/>
</dbReference>
<dbReference type="Pfam" id="PF00656">
    <property type="entry name" value="Peptidase_C14"/>
    <property type="match status" value="1"/>
</dbReference>
<evidence type="ECO:0000256" key="2">
    <source>
        <dbReference type="SAM" id="MobiDB-lite"/>
    </source>
</evidence>
<dbReference type="InterPro" id="IPR036291">
    <property type="entry name" value="NAD(P)-bd_dom_sf"/>
</dbReference>
<dbReference type="Gene3D" id="3.40.50.1460">
    <property type="match status" value="1"/>
</dbReference>
<dbReference type="InterPro" id="IPR001509">
    <property type="entry name" value="Epimerase_deHydtase"/>
</dbReference>
<feature type="chain" id="PRO_5012741213" evidence="3">
    <location>
        <begin position="21"/>
        <end position="1066"/>
    </location>
</feature>
<evidence type="ECO:0000256" key="1">
    <source>
        <dbReference type="ARBA" id="ARBA00009005"/>
    </source>
</evidence>
<dbReference type="GO" id="GO:0006508">
    <property type="term" value="P:proteolysis"/>
    <property type="evidence" value="ECO:0007669"/>
    <property type="project" value="InterPro"/>
</dbReference>
<keyword evidence="7" id="KW-1185">Reference proteome</keyword>
<dbReference type="PANTHER" id="PTHR48104">
    <property type="entry name" value="METACASPASE-4"/>
    <property type="match status" value="1"/>
</dbReference>
<dbReference type="OMA" id="CPADINH"/>
<dbReference type="Pfam" id="PF01370">
    <property type="entry name" value="Epimerase"/>
    <property type="match status" value="1"/>
</dbReference>
<evidence type="ECO:0000256" key="3">
    <source>
        <dbReference type="SAM" id="SignalP"/>
    </source>
</evidence>
<comment type="similarity">
    <text evidence="1">Belongs to the peptidase C14B family.</text>
</comment>
<evidence type="ECO:0000313" key="6">
    <source>
        <dbReference type="EMBL" id="SJL08003.1"/>
    </source>
</evidence>
<organism evidence="6 7">
    <name type="scientific">Armillaria ostoyae</name>
    <name type="common">Armillaria root rot fungus</name>
    <dbReference type="NCBI Taxonomy" id="47428"/>
    <lineage>
        <taxon>Eukaryota</taxon>
        <taxon>Fungi</taxon>
        <taxon>Dikarya</taxon>
        <taxon>Basidiomycota</taxon>
        <taxon>Agaricomycotina</taxon>
        <taxon>Agaricomycetes</taxon>
        <taxon>Agaricomycetidae</taxon>
        <taxon>Agaricales</taxon>
        <taxon>Marasmiineae</taxon>
        <taxon>Physalacriaceae</taxon>
        <taxon>Armillaria</taxon>
    </lineage>
</organism>
<protein>
    <submittedName>
        <fullName evidence="6">Uncharacterized protein</fullName>
    </submittedName>
</protein>
<evidence type="ECO:0000313" key="7">
    <source>
        <dbReference type="Proteomes" id="UP000219338"/>
    </source>
</evidence>
<reference evidence="7" key="1">
    <citation type="journal article" date="2017" name="Nat. Ecol. Evol.">
        <title>Genome expansion and lineage-specific genetic innovations in the forest pathogenic fungi Armillaria.</title>
        <authorList>
            <person name="Sipos G."/>
            <person name="Prasanna A.N."/>
            <person name="Walter M.C."/>
            <person name="O'Connor E."/>
            <person name="Balint B."/>
            <person name="Krizsan K."/>
            <person name="Kiss B."/>
            <person name="Hess J."/>
            <person name="Varga T."/>
            <person name="Slot J."/>
            <person name="Riley R."/>
            <person name="Boka B."/>
            <person name="Rigling D."/>
            <person name="Barry K."/>
            <person name="Lee J."/>
            <person name="Mihaltcheva S."/>
            <person name="LaButti K."/>
            <person name="Lipzen A."/>
            <person name="Waldron R."/>
            <person name="Moloney N.M."/>
            <person name="Sperisen C."/>
            <person name="Kredics L."/>
            <person name="Vagvoelgyi C."/>
            <person name="Patrignani A."/>
            <person name="Fitzpatrick D."/>
            <person name="Nagy I."/>
            <person name="Doyle S."/>
            <person name="Anderson J.B."/>
            <person name="Grigoriev I.V."/>
            <person name="Gueldener U."/>
            <person name="Muensterkoetter M."/>
            <person name="Nagy L.G."/>
        </authorList>
    </citation>
    <scope>NUCLEOTIDE SEQUENCE [LARGE SCALE GENOMIC DNA]</scope>
    <source>
        <strain evidence="7">C18/9</strain>
    </source>
</reference>
<feature type="region of interest" description="Disordered" evidence="2">
    <location>
        <begin position="20"/>
        <end position="57"/>
    </location>
</feature>
<accession>A0A284RGW5</accession>
<dbReference type="PANTHER" id="PTHR48104:SF30">
    <property type="entry name" value="METACASPASE-1"/>
    <property type="match status" value="1"/>
</dbReference>
<feature type="domain" description="NAD-dependent epimerase/dehydratase" evidence="5">
    <location>
        <begin position="778"/>
        <end position="935"/>
    </location>
</feature>
<dbReference type="Proteomes" id="UP000219338">
    <property type="component" value="Unassembled WGS sequence"/>
</dbReference>
<dbReference type="OrthoDB" id="3223806at2759"/>
<feature type="domain" description="Peptidase C14 caspase" evidence="4">
    <location>
        <begin position="110"/>
        <end position="359"/>
    </location>
</feature>